<feature type="domain" description="Beta-lactamase-related" evidence="4">
    <location>
        <begin position="79"/>
        <end position="376"/>
    </location>
</feature>
<evidence type="ECO:0000313" key="5">
    <source>
        <dbReference type="EMBL" id="KRK26899.1"/>
    </source>
</evidence>
<name>A0A837RFA7_LACPE</name>
<dbReference type="GeneID" id="49393446"/>
<evidence type="ECO:0000256" key="3">
    <source>
        <dbReference type="SAM" id="MobiDB-lite"/>
    </source>
</evidence>
<dbReference type="RefSeq" id="WP_050338888.1">
    <property type="nucleotide sequence ID" value="NZ_AZCU01000001.1"/>
</dbReference>
<dbReference type="InterPro" id="IPR050491">
    <property type="entry name" value="AmpC-like"/>
</dbReference>
<dbReference type="Pfam" id="PF00144">
    <property type="entry name" value="Beta-lactamase"/>
    <property type="match status" value="1"/>
</dbReference>
<dbReference type="InterPro" id="IPR001466">
    <property type="entry name" value="Beta-lactam-related"/>
</dbReference>
<dbReference type="EMBL" id="AZCU01000001">
    <property type="protein sequence ID" value="KRK26899.1"/>
    <property type="molecule type" value="Genomic_DNA"/>
</dbReference>
<keyword evidence="5" id="KW-0645">Protease</keyword>
<dbReference type="InterPro" id="IPR012338">
    <property type="entry name" value="Beta-lactam/transpept-like"/>
</dbReference>
<protein>
    <submittedName>
        <fullName evidence="5">Serine-type d-ala-d-ala carboxypeptidase</fullName>
    </submittedName>
</protein>
<accession>A0A837RFA7</accession>
<keyword evidence="2" id="KW-0472">Membrane</keyword>
<organism evidence="5 6">
    <name type="scientific">Lactiplantibacillus pentosus DSM 20314</name>
    <dbReference type="NCBI Taxonomy" id="1423791"/>
    <lineage>
        <taxon>Bacteria</taxon>
        <taxon>Bacillati</taxon>
        <taxon>Bacillota</taxon>
        <taxon>Bacilli</taxon>
        <taxon>Lactobacillales</taxon>
        <taxon>Lactobacillaceae</taxon>
        <taxon>Lactiplantibacillus</taxon>
    </lineage>
</organism>
<dbReference type="PANTHER" id="PTHR46825:SF11">
    <property type="entry name" value="PENICILLIN-BINDING PROTEIN 4"/>
    <property type="match status" value="1"/>
</dbReference>
<dbReference type="AlphaFoldDB" id="A0A837RFA7"/>
<dbReference type="GO" id="GO:0016020">
    <property type="term" value="C:membrane"/>
    <property type="evidence" value="ECO:0007669"/>
    <property type="project" value="UniProtKB-SubCell"/>
</dbReference>
<comment type="subcellular location">
    <subcellularLocation>
        <location evidence="1">Membrane</location>
    </subcellularLocation>
</comment>
<dbReference type="Gene3D" id="3.40.710.10">
    <property type="entry name" value="DD-peptidase/beta-lactamase superfamily"/>
    <property type="match status" value="1"/>
</dbReference>
<dbReference type="Proteomes" id="UP000051020">
    <property type="component" value="Unassembled WGS sequence"/>
</dbReference>
<keyword evidence="5" id="KW-0378">Hydrolase</keyword>
<proteinExistence type="predicted"/>
<evidence type="ECO:0000259" key="4">
    <source>
        <dbReference type="Pfam" id="PF00144"/>
    </source>
</evidence>
<feature type="region of interest" description="Disordered" evidence="3">
    <location>
        <begin position="46"/>
        <end position="70"/>
    </location>
</feature>
<dbReference type="GO" id="GO:0004180">
    <property type="term" value="F:carboxypeptidase activity"/>
    <property type="evidence" value="ECO:0007669"/>
    <property type="project" value="UniProtKB-KW"/>
</dbReference>
<keyword evidence="5" id="KW-0121">Carboxypeptidase</keyword>
<evidence type="ECO:0000256" key="1">
    <source>
        <dbReference type="ARBA" id="ARBA00004370"/>
    </source>
</evidence>
<evidence type="ECO:0000313" key="6">
    <source>
        <dbReference type="Proteomes" id="UP000051020"/>
    </source>
</evidence>
<evidence type="ECO:0000256" key="2">
    <source>
        <dbReference type="ARBA" id="ARBA00023136"/>
    </source>
</evidence>
<dbReference type="SUPFAM" id="SSF56601">
    <property type="entry name" value="beta-lactamase/transpeptidase-like"/>
    <property type="match status" value="1"/>
</dbReference>
<reference evidence="5 6" key="1">
    <citation type="journal article" date="2015" name="Genome Announc.">
        <title>Expanding the biotechnology potential of lactobacilli through comparative genomics of 213 strains and associated genera.</title>
        <authorList>
            <person name="Sun Z."/>
            <person name="Harris H.M."/>
            <person name="McCann A."/>
            <person name="Guo C."/>
            <person name="Argimon S."/>
            <person name="Zhang W."/>
            <person name="Yang X."/>
            <person name="Jeffery I.B."/>
            <person name="Cooney J.C."/>
            <person name="Kagawa T.F."/>
            <person name="Liu W."/>
            <person name="Song Y."/>
            <person name="Salvetti E."/>
            <person name="Wrobel A."/>
            <person name="Rasinkangas P."/>
            <person name="Parkhill J."/>
            <person name="Rea M.C."/>
            <person name="O'Sullivan O."/>
            <person name="Ritari J."/>
            <person name="Douillard F.P."/>
            <person name="Paul Ross R."/>
            <person name="Yang R."/>
            <person name="Briner A.E."/>
            <person name="Felis G.E."/>
            <person name="de Vos W.M."/>
            <person name="Barrangou R."/>
            <person name="Klaenhammer T.R."/>
            <person name="Caufield P.W."/>
            <person name="Cui Y."/>
            <person name="Zhang H."/>
            <person name="O'Toole P.W."/>
        </authorList>
    </citation>
    <scope>NUCLEOTIDE SEQUENCE [LARGE SCALE GENOMIC DNA]</scope>
    <source>
        <strain evidence="5 6">DSM 20314</strain>
    </source>
</reference>
<dbReference type="PANTHER" id="PTHR46825">
    <property type="entry name" value="D-ALANYL-D-ALANINE-CARBOXYPEPTIDASE/ENDOPEPTIDASE AMPH"/>
    <property type="match status" value="1"/>
</dbReference>
<comment type="caution">
    <text evidence="5">The sequence shown here is derived from an EMBL/GenBank/DDBJ whole genome shotgun (WGS) entry which is preliminary data.</text>
</comment>
<sequence length="392" mass="43423">MNKRRWLLVALPILLGLIGLGVWGSQQLGRGAQQETPKTIKVQQAASKIKPATKKEHVTKQQPKPKPGQYTEAQAIKQIDALIKSHHIMGTLLLTTNGPAGVRVRTYGYADDANQVRNSANEVYPLASLQKAVTGAIIQKLINQGKLSMTTPLSRFYPNIPYANQITMRQLLDHRSGIRMAELTPKTILPTETARLNYTLQHLRSTNNHAYSYSNANFTLLAGVIRKVTHKSYQTALKNDIIRPLGLKHTYEYNDIPGNVLNPLSYRLTNGSGQGGIISKPLQSAELGCGSLYMSVGDYYKFMYGLQSGQLVGQAGLRSLADNFQYKYSAGIYYQAGQVIRVGGNDNNFHTYYMGSRNAKVALVLFENQGVFGGDNQVAYKIRDILLKTVPF</sequence>
<gene>
    <name evidence="5" type="ORF">FD24_GL000029</name>
</gene>